<dbReference type="Pfam" id="PF01370">
    <property type="entry name" value="Epimerase"/>
    <property type="match status" value="1"/>
</dbReference>
<organism evidence="4 5">
    <name type="scientific">Cutaneotrichosporon oleaginosum</name>
    <dbReference type="NCBI Taxonomy" id="879819"/>
    <lineage>
        <taxon>Eukaryota</taxon>
        <taxon>Fungi</taxon>
        <taxon>Dikarya</taxon>
        <taxon>Basidiomycota</taxon>
        <taxon>Agaricomycotina</taxon>
        <taxon>Tremellomycetes</taxon>
        <taxon>Trichosporonales</taxon>
        <taxon>Trichosporonaceae</taxon>
        <taxon>Cutaneotrichosporon</taxon>
    </lineage>
</organism>
<dbReference type="Proteomes" id="UP000053611">
    <property type="component" value="Unassembled WGS sequence"/>
</dbReference>
<dbReference type="GeneID" id="28980095"/>
<proteinExistence type="inferred from homology"/>
<evidence type="ECO:0000256" key="2">
    <source>
        <dbReference type="ARBA" id="ARBA00023445"/>
    </source>
</evidence>
<dbReference type="InterPro" id="IPR036291">
    <property type="entry name" value="NAD(P)-bd_dom_sf"/>
</dbReference>
<gene>
    <name evidence="4" type="ORF">CC85DRAFT_137565</name>
</gene>
<dbReference type="OrthoDB" id="2735536at2759"/>
<accession>A0A0J0XWY9</accession>
<evidence type="ECO:0000256" key="1">
    <source>
        <dbReference type="ARBA" id="ARBA00023002"/>
    </source>
</evidence>
<dbReference type="PANTHER" id="PTHR10366:SF564">
    <property type="entry name" value="STEROL-4-ALPHA-CARBOXYLATE 3-DEHYDROGENASE, DECARBOXYLATING"/>
    <property type="match status" value="1"/>
</dbReference>
<dbReference type="AlphaFoldDB" id="A0A0J0XWY9"/>
<reference evidence="4 5" key="1">
    <citation type="submission" date="2015-03" db="EMBL/GenBank/DDBJ databases">
        <title>Genomics and transcriptomics of the oil-accumulating basidiomycete yeast T. oleaginosus allow insights into substrate utilization and the diverse evolutionary trajectories of mating systems in fungi.</title>
        <authorList>
            <consortium name="DOE Joint Genome Institute"/>
            <person name="Kourist R."/>
            <person name="Kracht O."/>
            <person name="Bracharz F."/>
            <person name="Lipzen A."/>
            <person name="Nolan M."/>
            <person name="Ohm R."/>
            <person name="Grigoriev I."/>
            <person name="Sun S."/>
            <person name="Heitman J."/>
            <person name="Bruck T."/>
            <person name="Nowrousian M."/>
        </authorList>
    </citation>
    <scope>NUCLEOTIDE SEQUENCE [LARGE SCALE GENOMIC DNA]</scope>
    <source>
        <strain evidence="4 5">IBC0246</strain>
    </source>
</reference>
<dbReference type="PANTHER" id="PTHR10366">
    <property type="entry name" value="NAD DEPENDENT EPIMERASE/DEHYDRATASE"/>
    <property type="match status" value="1"/>
</dbReference>
<dbReference type="RefSeq" id="XP_018282054.1">
    <property type="nucleotide sequence ID" value="XM_018419492.1"/>
</dbReference>
<dbReference type="EMBL" id="KQ087181">
    <property type="protein sequence ID" value="KLT45563.1"/>
    <property type="molecule type" value="Genomic_DNA"/>
</dbReference>
<dbReference type="SUPFAM" id="SSF51735">
    <property type="entry name" value="NAD(P)-binding Rossmann-fold domains"/>
    <property type="match status" value="1"/>
</dbReference>
<evidence type="ECO:0000313" key="5">
    <source>
        <dbReference type="Proteomes" id="UP000053611"/>
    </source>
</evidence>
<evidence type="ECO:0000259" key="3">
    <source>
        <dbReference type="Pfam" id="PF01370"/>
    </source>
</evidence>
<dbReference type="Gene3D" id="3.40.50.720">
    <property type="entry name" value="NAD(P)-binding Rossmann-like Domain"/>
    <property type="match status" value="1"/>
</dbReference>
<name>A0A0J0XWY9_9TREE</name>
<protein>
    <submittedName>
        <fullName evidence="4">Dihydrokaempferol 4-reductase</fullName>
    </submittedName>
</protein>
<dbReference type="STRING" id="879819.A0A0J0XWY9"/>
<dbReference type="InterPro" id="IPR050425">
    <property type="entry name" value="NAD(P)_dehydrat-like"/>
</dbReference>
<comment type="similarity">
    <text evidence="2">Belongs to the NAD(P)-dependent epimerase/dehydratase family. Dihydroflavonol-4-reductase subfamily.</text>
</comment>
<keyword evidence="5" id="KW-1185">Reference proteome</keyword>
<dbReference type="InterPro" id="IPR001509">
    <property type="entry name" value="Epimerase_deHydtase"/>
</dbReference>
<dbReference type="GO" id="GO:0016616">
    <property type="term" value="F:oxidoreductase activity, acting on the CH-OH group of donors, NAD or NADP as acceptor"/>
    <property type="evidence" value="ECO:0007669"/>
    <property type="project" value="TreeGrafter"/>
</dbReference>
<keyword evidence="1" id="KW-0560">Oxidoreductase</keyword>
<evidence type="ECO:0000313" key="4">
    <source>
        <dbReference type="EMBL" id="KLT45563.1"/>
    </source>
</evidence>
<sequence length="340" mass="35558">MPAVQPPALILVTGASGFLGGHIVRALLAAGFRVRATARDDTKAAYLTSAFKGIEVAIVPDGAAPGAYDAAVVGVAGVVHAASPLDTQNTGHPNLVIEPAVKNVTELMSSVKDVKRVVQISSIAAVSTSFIKGGGVLSEADWNDEAPALCEKLGAAAPPFLKYVASKAVAERVFWDCFKEKRNFDGVALNCALVYGEPLGYAASQGRLEGSNGVLIPWMTAKHTDDELRAQALPGVSATDVADAVVRALTTEAAGGERFLVTSEAVYGNDYALAAAGLGKDLTPGNPGPAYRAGLETEATRFDTAKAEKILGIRFQGKDEMLAQSMRSIQDFLEHTKSRM</sequence>
<feature type="domain" description="NAD-dependent epimerase/dehydratase" evidence="3">
    <location>
        <begin position="10"/>
        <end position="257"/>
    </location>
</feature>